<sequence length="124" mass="13573">MESAVLSNDMYSAAWSQDSCSASTVSIAVFVARVTALYSLRTTTRTRTTARGIMWRQGIQNWCNRALLQVYKSTALAVVDPIGAVVGGVVFNSYPYVMMGYTAADFVALNYFGQELLHDAESKP</sequence>
<protein>
    <submittedName>
        <fullName evidence="1">Uncharacterized protein</fullName>
    </submittedName>
</protein>
<name>A0A8S1JHS8_9CHLO</name>
<keyword evidence="2" id="KW-1185">Reference proteome</keyword>
<evidence type="ECO:0000313" key="1">
    <source>
        <dbReference type="EMBL" id="CAD7704214.1"/>
    </source>
</evidence>
<dbReference type="Proteomes" id="UP000708148">
    <property type="component" value="Unassembled WGS sequence"/>
</dbReference>
<dbReference type="EMBL" id="CAJHUC010002697">
    <property type="protein sequence ID" value="CAD7704214.1"/>
    <property type="molecule type" value="Genomic_DNA"/>
</dbReference>
<comment type="caution">
    <text evidence="1">The sequence shown here is derived from an EMBL/GenBank/DDBJ whole genome shotgun (WGS) entry which is preliminary data.</text>
</comment>
<dbReference type="AlphaFoldDB" id="A0A8S1JHS8"/>
<proteinExistence type="predicted"/>
<gene>
    <name evidence="1" type="ORF">OSTQU699_LOCUS9571</name>
</gene>
<reference evidence="1" key="1">
    <citation type="submission" date="2020-12" db="EMBL/GenBank/DDBJ databases">
        <authorList>
            <person name="Iha C."/>
        </authorList>
    </citation>
    <scope>NUCLEOTIDE SEQUENCE</scope>
</reference>
<evidence type="ECO:0000313" key="2">
    <source>
        <dbReference type="Proteomes" id="UP000708148"/>
    </source>
</evidence>
<accession>A0A8S1JHS8</accession>
<organism evidence="1 2">
    <name type="scientific">Ostreobium quekettii</name>
    <dbReference type="NCBI Taxonomy" id="121088"/>
    <lineage>
        <taxon>Eukaryota</taxon>
        <taxon>Viridiplantae</taxon>
        <taxon>Chlorophyta</taxon>
        <taxon>core chlorophytes</taxon>
        <taxon>Ulvophyceae</taxon>
        <taxon>TCBD clade</taxon>
        <taxon>Bryopsidales</taxon>
        <taxon>Ostreobineae</taxon>
        <taxon>Ostreobiaceae</taxon>
        <taxon>Ostreobium</taxon>
    </lineage>
</organism>